<gene>
    <name evidence="7" type="ORF">HQN59_20200</name>
</gene>
<comment type="caution">
    <text evidence="7">The sequence shown here is derived from an EMBL/GenBank/DDBJ whole genome shotgun (WGS) entry which is preliminary data.</text>
</comment>
<dbReference type="InterPro" id="IPR036388">
    <property type="entry name" value="WH-like_DNA-bd_sf"/>
</dbReference>
<dbReference type="PANTHER" id="PTHR30136">
    <property type="entry name" value="HELIX-TURN-HELIX TRANSCRIPTIONAL REGULATOR, ICLR FAMILY"/>
    <property type="match status" value="1"/>
</dbReference>
<dbReference type="GO" id="GO:0003700">
    <property type="term" value="F:DNA-binding transcription factor activity"/>
    <property type="evidence" value="ECO:0007669"/>
    <property type="project" value="TreeGrafter"/>
</dbReference>
<sequence>MNSLSDNKQPRHTSSEPPVARKEPTVAAVERALDVLQCFSVSTPTLTLTEISRRTGMYKSTSLRLLGTLQRRSFVRRGPDGAYYPGPAVLPLASLYQHQALARELIEPVLHQLTADTGESSSFNVREGDVRVCAYRVDSPRNIRDHLRVGDVRPLLRGAAGKVLCTFHGIPFDANQEAAIRKSLFCVAHREIEEDGAGLAVPVFGPGQRCEGALVLSGPADRFDSRRVTVMVHRLLVAAARLSDAIGGVSDGLDAAAKAQSVSLSKTC</sequence>
<keyword evidence="1" id="KW-0805">Transcription regulation</keyword>
<dbReference type="InterPro" id="IPR050707">
    <property type="entry name" value="HTH_MetabolicPath_Reg"/>
</dbReference>
<feature type="region of interest" description="Disordered" evidence="4">
    <location>
        <begin position="1"/>
        <end position="25"/>
    </location>
</feature>
<dbReference type="SUPFAM" id="SSF46785">
    <property type="entry name" value="Winged helix' DNA-binding domain"/>
    <property type="match status" value="1"/>
</dbReference>
<evidence type="ECO:0000313" key="8">
    <source>
        <dbReference type="Proteomes" id="UP000529637"/>
    </source>
</evidence>
<dbReference type="Gene3D" id="3.30.450.40">
    <property type="match status" value="2"/>
</dbReference>
<evidence type="ECO:0000259" key="5">
    <source>
        <dbReference type="PROSITE" id="PS51077"/>
    </source>
</evidence>
<protein>
    <submittedName>
        <fullName evidence="7">IclR family transcriptional regulator</fullName>
    </submittedName>
</protein>
<reference evidence="7 8" key="1">
    <citation type="submission" date="2020-06" db="EMBL/GenBank/DDBJ databases">
        <title>Schlegella sp. ID0723 isolated from air conditioner.</title>
        <authorList>
            <person name="Kim D.Y."/>
            <person name="Kim D.-U."/>
        </authorList>
    </citation>
    <scope>NUCLEOTIDE SEQUENCE [LARGE SCALE GENOMIC DNA]</scope>
    <source>
        <strain evidence="7 8">ID0723</strain>
    </source>
</reference>
<dbReference type="InterPro" id="IPR014757">
    <property type="entry name" value="Tscrpt_reg_IclR_C"/>
</dbReference>
<keyword evidence="3" id="KW-0804">Transcription</keyword>
<dbReference type="InterPro" id="IPR029016">
    <property type="entry name" value="GAF-like_dom_sf"/>
</dbReference>
<evidence type="ECO:0000256" key="1">
    <source>
        <dbReference type="ARBA" id="ARBA00023015"/>
    </source>
</evidence>
<evidence type="ECO:0000256" key="4">
    <source>
        <dbReference type="SAM" id="MobiDB-lite"/>
    </source>
</evidence>
<dbReference type="AlphaFoldDB" id="A0A7Y6TYB9"/>
<dbReference type="InterPro" id="IPR005471">
    <property type="entry name" value="Tscrpt_reg_IclR_N"/>
</dbReference>
<evidence type="ECO:0000259" key="6">
    <source>
        <dbReference type="PROSITE" id="PS51078"/>
    </source>
</evidence>
<organism evidence="7 8">
    <name type="scientific">Piscinibacter koreensis</name>
    <dbReference type="NCBI Taxonomy" id="2742824"/>
    <lineage>
        <taxon>Bacteria</taxon>
        <taxon>Pseudomonadati</taxon>
        <taxon>Pseudomonadota</taxon>
        <taxon>Betaproteobacteria</taxon>
        <taxon>Burkholderiales</taxon>
        <taxon>Sphaerotilaceae</taxon>
        <taxon>Piscinibacter</taxon>
    </lineage>
</organism>
<dbReference type="SMART" id="SM00346">
    <property type="entry name" value="HTH_ICLR"/>
    <property type="match status" value="1"/>
</dbReference>
<proteinExistence type="predicted"/>
<keyword evidence="8" id="KW-1185">Reference proteome</keyword>
<dbReference type="Pfam" id="PF01614">
    <property type="entry name" value="IclR_C"/>
    <property type="match status" value="1"/>
</dbReference>
<dbReference type="EMBL" id="JABWMJ010000011">
    <property type="protein sequence ID" value="NUZ08088.1"/>
    <property type="molecule type" value="Genomic_DNA"/>
</dbReference>
<dbReference type="SUPFAM" id="SSF55781">
    <property type="entry name" value="GAF domain-like"/>
    <property type="match status" value="1"/>
</dbReference>
<dbReference type="PROSITE" id="PS51077">
    <property type="entry name" value="HTH_ICLR"/>
    <property type="match status" value="1"/>
</dbReference>
<dbReference type="Proteomes" id="UP000529637">
    <property type="component" value="Unassembled WGS sequence"/>
</dbReference>
<dbReference type="GO" id="GO:0003677">
    <property type="term" value="F:DNA binding"/>
    <property type="evidence" value="ECO:0007669"/>
    <property type="project" value="UniProtKB-KW"/>
</dbReference>
<dbReference type="PANTHER" id="PTHR30136:SF39">
    <property type="entry name" value="TRANSCRIPTIONAL REGULATORY PROTEIN"/>
    <property type="match status" value="1"/>
</dbReference>
<dbReference type="GO" id="GO:0045892">
    <property type="term" value="P:negative regulation of DNA-templated transcription"/>
    <property type="evidence" value="ECO:0007669"/>
    <property type="project" value="TreeGrafter"/>
</dbReference>
<evidence type="ECO:0000256" key="3">
    <source>
        <dbReference type="ARBA" id="ARBA00023163"/>
    </source>
</evidence>
<dbReference type="Gene3D" id="1.10.10.10">
    <property type="entry name" value="Winged helix-like DNA-binding domain superfamily/Winged helix DNA-binding domain"/>
    <property type="match status" value="1"/>
</dbReference>
<accession>A0A7Y6TYB9</accession>
<evidence type="ECO:0000313" key="7">
    <source>
        <dbReference type="EMBL" id="NUZ08088.1"/>
    </source>
</evidence>
<name>A0A7Y6TYB9_9BURK</name>
<dbReference type="InterPro" id="IPR036390">
    <property type="entry name" value="WH_DNA-bd_sf"/>
</dbReference>
<dbReference type="Pfam" id="PF09339">
    <property type="entry name" value="HTH_IclR"/>
    <property type="match status" value="1"/>
</dbReference>
<dbReference type="PROSITE" id="PS51078">
    <property type="entry name" value="ICLR_ED"/>
    <property type="match status" value="1"/>
</dbReference>
<feature type="domain" description="IclR-ED" evidence="6">
    <location>
        <begin position="88"/>
        <end position="248"/>
    </location>
</feature>
<feature type="domain" description="HTH iclR-type" evidence="5">
    <location>
        <begin position="26"/>
        <end position="87"/>
    </location>
</feature>
<evidence type="ECO:0000256" key="2">
    <source>
        <dbReference type="ARBA" id="ARBA00023125"/>
    </source>
</evidence>
<keyword evidence="2" id="KW-0238">DNA-binding</keyword>